<organism evidence="2 3">
    <name type="scientific">Acanthosepion pharaonis</name>
    <name type="common">Pharaoh cuttlefish</name>
    <name type="synonym">Sepia pharaonis</name>
    <dbReference type="NCBI Taxonomy" id="158019"/>
    <lineage>
        <taxon>Eukaryota</taxon>
        <taxon>Metazoa</taxon>
        <taxon>Spiralia</taxon>
        <taxon>Lophotrochozoa</taxon>
        <taxon>Mollusca</taxon>
        <taxon>Cephalopoda</taxon>
        <taxon>Coleoidea</taxon>
        <taxon>Decapodiformes</taxon>
        <taxon>Sepiida</taxon>
        <taxon>Sepiina</taxon>
        <taxon>Sepiidae</taxon>
        <taxon>Acanthosepion</taxon>
    </lineage>
</organism>
<dbReference type="InterPro" id="IPR005373">
    <property type="entry name" value="PHAF1"/>
</dbReference>
<dbReference type="EMBL" id="CAHIKZ030001113">
    <property type="protein sequence ID" value="CAE1253419.1"/>
    <property type="molecule type" value="Genomic_DNA"/>
</dbReference>
<name>A0A812BZI2_ACAPH</name>
<dbReference type="Pfam" id="PF03676">
    <property type="entry name" value="PHAF1"/>
    <property type="match status" value="1"/>
</dbReference>
<evidence type="ECO:0000313" key="2">
    <source>
        <dbReference type="EMBL" id="CAE1253419.1"/>
    </source>
</evidence>
<evidence type="ECO:0000256" key="1">
    <source>
        <dbReference type="ARBA" id="ARBA00024339"/>
    </source>
</evidence>
<keyword evidence="3" id="KW-1185">Reference proteome</keyword>
<comment type="similarity">
    <text evidence="1">Belongs to the PHAF1 family.</text>
</comment>
<reference evidence="2" key="1">
    <citation type="submission" date="2021-01" db="EMBL/GenBank/DDBJ databases">
        <authorList>
            <person name="Li R."/>
            <person name="Bekaert M."/>
        </authorList>
    </citation>
    <scope>NUCLEOTIDE SEQUENCE</scope>
    <source>
        <strain evidence="2">Farmed</strain>
    </source>
</reference>
<proteinExistence type="inferred from homology"/>
<dbReference type="GO" id="GO:0005802">
    <property type="term" value="C:trans-Golgi network"/>
    <property type="evidence" value="ECO:0007669"/>
    <property type="project" value="TreeGrafter"/>
</dbReference>
<dbReference type="PANTHER" id="PTHR13465">
    <property type="entry name" value="UPF0183 PROTEIN"/>
    <property type="match status" value="1"/>
</dbReference>
<dbReference type="Proteomes" id="UP000597762">
    <property type="component" value="Unassembled WGS sequence"/>
</dbReference>
<dbReference type="OrthoDB" id="411211at2759"/>
<comment type="caution">
    <text evidence="2">The sequence shown here is derived from an EMBL/GenBank/DDBJ whole genome shotgun (WGS) entry which is preliminary data.</text>
</comment>
<dbReference type="GO" id="GO:0043001">
    <property type="term" value="P:Golgi to plasma membrane protein transport"/>
    <property type="evidence" value="ECO:0007669"/>
    <property type="project" value="TreeGrafter"/>
</dbReference>
<accession>A0A812BZI2</accession>
<dbReference type="InterPro" id="IPR039156">
    <property type="entry name" value="PHAF1/BROMI"/>
</dbReference>
<dbReference type="PANTHER" id="PTHR13465:SF2">
    <property type="entry name" value="PHAGOSOME ASSEMBLY FACTOR 1"/>
    <property type="match status" value="1"/>
</dbReference>
<sequence>MLDLEVVPERSLGNEQWEFILGMPFYQTVNILKRQDRVIKGVQVWYSNTQPLQMDLVISLSQDGIKLIFDPVCQRLKIIEVFSMNKVKLKYCGVHFNSPQVQPTIEQIDQSFGATHPGVYNSEKQLFVLNFRGLSFDFPIESKFEPRYAHGLGSLQFPNGSSPVVARMCIYSGNSLSDTRAPPLPITCFHGNCFVDCVEVLRDHNSTRGLKFILVTEGNGSSKLLDTRKKTVDRIVRFSDSCQDVISALGCPSKVFYKSEDKMKIHSPDAHRRVKSRCSDYFYNYFTMGVDILFDANTHVVKKFILHTNYPGHYNFNMYYRCEFKIPIHIDKPELEAGLSEEEPLIITAYSKWDKVQKYLLKPEQRPVILTRSSSTNTNNPFGSTLCYGVHDMIFETMQNHHIASITLYQPSTATTPHMTFQYFPLSSLCPFNHLMLNEHMFISTSG</sequence>
<gene>
    <name evidence="2" type="ORF">SPHA_28412</name>
</gene>
<protein>
    <submittedName>
        <fullName evidence="2">UPF0183 protein C16orf70,UPF0183 protein CG7083,UPF0183 protein C16orf70 homolog</fullName>
    </submittedName>
</protein>
<evidence type="ECO:0000313" key="3">
    <source>
        <dbReference type="Proteomes" id="UP000597762"/>
    </source>
</evidence>
<dbReference type="AlphaFoldDB" id="A0A812BZI2"/>